<dbReference type="AlphaFoldDB" id="M5FPJ1"/>
<evidence type="ECO:0000256" key="1">
    <source>
        <dbReference type="SAM" id="SignalP"/>
    </source>
</evidence>
<dbReference type="OMA" id="QCHFPNT"/>
<dbReference type="GeneID" id="63690694"/>
<feature type="non-terminal residue" evidence="2">
    <location>
        <position position="59"/>
    </location>
</feature>
<evidence type="ECO:0000313" key="2">
    <source>
        <dbReference type="EMBL" id="EJT96469.1"/>
    </source>
</evidence>
<accession>M5FPJ1</accession>
<feature type="signal peptide" evidence="1">
    <location>
        <begin position="1"/>
        <end position="19"/>
    </location>
</feature>
<proteinExistence type="predicted"/>
<sequence length="59" mass="6753">MKTAQLQLLFVTMLQHCHPASPGLLWECFKAHLCDDLCCRLQCHFPNTTQGDVLDYGLF</sequence>
<dbReference type="HOGENOM" id="CLU_196976_0_0_1"/>
<dbReference type="EMBL" id="JH795932">
    <property type="protein sequence ID" value="EJT96469.1"/>
    <property type="molecule type" value="Genomic_DNA"/>
</dbReference>
<gene>
    <name evidence="2" type="ORF">DACRYDRAFT_60404</name>
</gene>
<feature type="chain" id="PRO_5004067026" evidence="1">
    <location>
        <begin position="20"/>
        <end position="59"/>
    </location>
</feature>
<keyword evidence="1" id="KW-0732">Signal</keyword>
<reference evidence="2 3" key="1">
    <citation type="journal article" date="2012" name="Science">
        <title>The Paleozoic origin of enzymatic lignin decomposition reconstructed from 31 fungal genomes.</title>
        <authorList>
            <person name="Floudas D."/>
            <person name="Binder M."/>
            <person name="Riley R."/>
            <person name="Barry K."/>
            <person name="Blanchette R.A."/>
            <person name="Henrissat B."/>
            <person name="Martinez A.T."/>
            <person name="Otillar R."/>
            <person name="Spatafora J.W."/>
            <person name="Yadav J.S."/>
            <person name="Aerts A."/>
            <person name="Benoit I."/>
            <person name="Boyd A."/>
            <person name="Carlson A."/>
            <person name="Copeland A."/>
            <person name="Coutinho P.M."/>
            <person name="de Vries R.P."/>
            <person name="Ferreira P."/>
            <person name="Findley K."/>
            <person name="Foster B."/>
            <person name="Gaskell J."/>
            <person name="Glotzer D."/>
            <person name="Gorecki P."/>
            <person name="Heitman J."/>
            <person name="Hesse C."/>
            <person name="Hori C."/>
            <person name="Igarashi K."/>
            <person name="Jurgens J.A."/>
            <person name="Kallen N."/>
            <person name="Kersten P."/>
            <person name="Kohler A."/>
            <person name="Kuees U."/>
            <person name="Kumar T.K.A."/>
            <person name="Kuo A."/>
            <person name="LaButti K."/>
            <person name="Larrondo L.F."/>
            <person name="Lindquist E."/>
            <person name="Ling A."/>
            <person name="Lombard V."/>
            <person name="Lucas S."/>
            <person name="Lundell T."/>
            <person name="Martin R."/>
            <person name="McLaughlin D.J."/>
            <person name="Morgenstern I."/>
            <person name="Morin E."/>
            <person name="Murat C."/>
            <person name="Nagy L.G."/>
            <person name="Nolan M."/>
            <person name="Ohm R.A."/>
            <person name="Patyshakuliyeva A."/>
            <person name="Rokas A."/>
            <person name="Ruiz-Duenas F.J."/>
            <person name="Sabat G."/>
            <person name="Salamov A."/>
            <person name="Samejima M."/>
            <person name="Schmutz J."/>
            <person name="Slot J.C."/>
            <person name="St John F."/>
            <person name="Stenlid J."/>
            <person name="Sun H."/>
            <person name="Sun S."/>
            <person name="Syed K."/>
            <person name="Tsang A."/>
            <person name="Wiebenga A."/>
            <person name="Young D."/>
            <person name="Pisabarro A."/>
            <person name="Eastwood D.C."/>
            <person name="Martin F."/>
            <person name="Cullen D."/>
            <person name="Grigoriev I.V."/>
            <person name="Hibbett D.S."/>
        </authorList>
    </citation>
    <scope>NUCLEOTIDE SEQUENCE [LARGE SCALE GENOMIC DNA]</scope>
    <source>
        <strain evidence="2 3">DJM-731 SS1</strain>
    </source>
</reference>
<dbReference type="RefSeq" id="XP_040623367.1">
    <property type="nucleotide sequence ID" value="XM_040775632.1"/>
</dbReference>
<evidence type="ECO:0000313" key="3">
    <source>
        <dbReference type="Proteomes" id="UP000030653"/>
    </source>
</evidence>
<dbReference type="OrthoDB" id="1728974at2759"/>
<keyword evidence="3" id="KW-1185">Reference proteome</keyword>
<protein>
    <submittedName>
        <fullName evidence="2">Uncharacterized protein</fullName>
    </submittedName>
</protein>
<dbReference type="Proteomes" id="UP000030653">
    <property type="component" value="Unassembled WGS sequence"/>
</dbReference>
<name>M5FPJ1_DACPD</name>
<organism evidence="2 3">
    <name type="scientific">Dacryopinax primogenitus (strain DJM 731)</name>
    <name type="common">Brown rot fungus</name>
    <dbReference type="NCBI Taxonomy" id="1858805"/>
    <lineage>
        <taxon>Eukaryota</taxon>
        <taxon>Fungi</taxon>
        <taxon>Dikarya</taxon>
        <taxon>Basidiomycota</taxon>
        <taxon>Agaricomycotina</taxon>
        <taxon>Dacrymycetes</taxon>
        <taxon>Dacrymycetales</taxon>
        <taxon>Dacrymycetaceae</taxon>
        <taxon>Dacryopinax</taxon>
    </lineage>
</organism>
<dbReference type="STRING" id="1858805.M5FPJ1"/>